<organism evidence="3 4">
    <name type="scientific">Sphingomonas ginsenosidimutans</name>
    <dbReference type="NCBI Taxonomy" id="862134"/>
    <lineage>
        <taxon>Bacteria</taxon>
        <taxon>Pseudomonadati</taxon>
        <taxon>Pseudomonadota</taxon>
        <taxon>Alphaproteobacteria</taxon>
        <taxon>Sphingomonadales</taxon>
        <taxon>Sphingomonadaceae</taxon>
        <taxon>Sphingomonas</taxon>
    </lineage>
</organism>
<dbReference type="Pfam" id="PF13763">
    <property type="entry name" value="DUF4167"/>
    <property type="match status" value="1"/>
</dbReference>
<dbReference type="EMBL" id="NWVD01000003">
    <property type="protein sequence ID" value="PCG08919.1"/>
    <property type="molecule type" value="Genomic_DNA"/>
</dbReference>
<reference evidence="3 4" key="1">
    <citation type="submission" date="2017-09" db="EMBL/GenBank/DDBJ databases">
        <title>Sphingomonas ginsenosidimutans KACC 14949, whole genome shotgun sequence.</title>
        <authorList>
            <person name="Feng G."/>
            <person name="Zhu H."/>
        </authorList>
    </citation>
    <scope>NUCLEOTIDE SEQUENCE [LARGE SCALE GENOMIC DNA]</scope>
    <source>
        <strain evidence="3 4">KACC 14949</strain>
    </source>
</reference>
<feature type="compositionally biased region" description="Gly residues" evidence="1">
    <location>
        <begin position="14"/>
        <end position="25"/>
    </location>
</feature>
<accession>A0A2A4HYC9</accession>
<comment type="caution">
    <text evidence="3">The sequence shown here is derived from an EMBL/GenBank/DDBJ whole genome shotgun (WGS) entry which is preliminary data.</text>
</comment>
<keyword evidence="4" id="KW-1185">Reference proteome</keyword>
<evidence type="ECO:0000256" key="1">
    <source>
        <dbReference type="SAM" id="MobiDB-lite"/>
    </source>
</evidence>
<name>A0A2A4HYC9_9SPHN</name>
<feature type="compositionally biased region" description="Basic and acidic residues" evidence="1">
    <location>
        <begin position="111"/>
        <end position="174"/>
    </location>
</feature>
<evidence type="ECO:0000313" key="3">
    <source>
        <dbReference type="EMBL" id="PCG08919.1"/>
    </source>
</evidence>
<dbReference type="Proteomes" id="UP000218784">
    <property type="component" value="Unassembled WGS sequence"/>
</dbReference>
<feature type="compositionally biased region" description="Basic and acidic residues" evidence="1">
    <location>
        <begin position="81"/>
        <end position="97"/>
    </location>
</feature>
<feature type="compositionally biased region" description="Low complexity" evidence="1">
    <location>
        <begin position="245"/>
        <end position="256"/>
    </location>
</feature>
<feature type="region of interest" description="Disordered" evidence="1">
    <location>
        <begin position="81"/>
        <end position="280"/>
    </location>
</feature>
<dbReference type="RefSeq" id="WP_096611711.1">
    <property type="nucleotide sequence ID" value="NZ_NWVD01000003.1"/>
</dbReference>
<feature type="compositionally biased region" description="Low complexity" evidence="1">
    <location>
        <begin position="196"/>
        <end position="210"/>
    </location>
</feature>
<feature type="region of interest" description="Disordered" evidence="1">
    <location>
        <begin position="1"/>
        <end position="35"/>
    </location>
</feature>
<dbReference type="AlphaFoldDB" id="A0A2A4HYC9"/>
<feature type="domain" description="DUF4167" evidence="2">
    <location>
        <begin position="9"/>
        <end position="82"/>
    </location>
</feature>
<dbReference type="InterPro" id="IPR025430">
    <property type="entry name" value="DUF4167"/>
</dbReference>
<feature type="compositionally biased region" description="Acidic residues" evidence="1">
    <location>
        <begin position="98"/>
        <end position="110"/>
    </location>
</feature>
<proteinExistence type="predicted"/>
<evidence type="ECO:0000313" key="4">
    <source>
        <dbReference type="Proteomes" id="UP000218784"/>
    </source>
</evidence>
<gene>
    <name evidence="3" type="ORF">COA17_08360</name>
</gene>
<evidence type="ECO:0000259" key="2">
    <source>
        <dbReference type="Pfam" id="PF13763"/>
    </source>
</evidence>
<protein>
    <recommendedName>
        <fullName evidence="2">DUF4167 domain-containing protein</fullName>
    </recommendedName>
</protein>
<sequence>MINNRQNGRRRGRGGGQRQGGGGQGQRDSGNRIDSRARGNAAQLLEKYKNMARDAQMSGDRVNTEYYLQFADHYFRVLADQRGRTDDQPQRRTRDDFDQFDDIDDFGDEGEPIRGEEQARASEADAPQRERGDRGRDRQRDGNREFAGREGGREDRPDRQDRRPAREDRQDRRNGHAAPVEGGRNGHAGAEDDRAPLTAATAEAAPADEGAAPRRRTRKPREAAAPVEAAGFDADRLPPSLGISAAAEPAPAADAGDVAEEAPKPRRRRVRTAAAEAAAE</sequence>